<feature type="non-terminal residue" evidence="7">
    <location>
        <position position="431"/>
    </location>
</feature>
<name>A0AAE0PW24_9TELE</name>
<feature type="compositionally biased region" description="Basic and acidic residues" evidence="4">
    <location>
        <begin position="259"/>
        <end position="273"/>
    </location>
</feature>
<evidence type="ECO:0000313" key="8">
    <source>
        <dbReference type="Proteomes" id="UP001274896"/>
    </source>
</evidence>
<accession>A0AAE0PW24</accession>
<gene>
    <name evidence="7" type="ORF">QTP70_022944</name>
</gene>
<dbReference type="GO" id="GO:0003677">
    <property type="term" value="F:DNA binding"/>
    <property type="evidence" value="ECO:0007669"/>
    <property type="project" value="InterPro"/>
</dbReference>
<organism evidence="7 8">
    <name type="scientific">Hemibagrus guttatus</name>
    <dbReference type="NCBI Taxonomy" id="175788"/>
    <lineage>
        <taxon>Eukaryota</taxon>
        <taxon>Metazoa</taxon>
        <taxon>Chordata</taxon>
        <taxon>Craniata</taxon>
        <taxon>Vertebrata</taxon>
        <taxon>Euteleostomi</taxon>
        <taxon>Actinopterygii</taxon>
        <taxon>Neopterygii</taxon>
        <taxon>Teleostei</taxon>
        <taxon>Ostariophysi</taxon>
        <taxon>Siluriformes</taxon>
        <taxon>Bagridae</taxon>
        <taxon>Hemibagrus</taxon>
    </lineage>
</organism>
<evidence type="ECO:0000259" key="5">
    <source>
        <dbReference type="PROSITE" id="PS50014"/>
    </source>
</evidence>
<dbReference type="PANTHER" id="PTHR46386">
    <property type="entry name" value="NUCLEAR BODY PROTEIN SP140"/>
    <property type="match status" value="1"/>
</dbReference>
<reference evidence="7" key="1">
    <citation type="submission" date="2023-06" db="EMBL/GenBank/DDBJ databases">
        <title>Male Hemibagrus guttatus genome.</title>
        <authorList>
            <person name="Bian C."/>
        </authorList>
    </citation>
    <scope>NUCLEOTIDE SEQUENCE</scope>
    <source>
        <strain evidence="7">Male_cb2023</strain>
        <tissue evidence="7">Muscle</tissue>
    </source>
</reference>
<dbReference type="InterPro" id="IPR043563">
    <property type="entry name" value="Sp110/Sp140/Sp140L-like"/>
</dbReference>
<dbReference type="GO" id="GO:0000981">
    <property type="term" value="F:DNA-binding transcription factor activity, RNA polymerase II-specific"/>
    <property type="evidence" value="ECO:0007669"/>
    <property type="project" value="TreeGrafter"/>
</dbReference>
<dbReference type="CDD" id="cd04369">
    <property type="entry name" value="Bromodomain"/>
    <property type="match status" value="1"/>
</dbReference>
<dbReference type="Gene3D" id="1.20.920.10">
    <property type="entry name" value="Bromodomain-like"/>
    <property type="match status" value="1"/>
</dbReference>
<dbReference type="SMART" id="SM00258">
    <property type="entry name" value="SAND"/>
    <property type="match status" value="2"/>
</dbReference>
<evidence type="ECO:0000259" key="6">
    <source>
        <dbReference type="PROSITE" id="PS50864"/>
    </source>
</evidence>
<evidence type="ECO:0000256" key="2">
    <source>
        <dbReference type="ARBA" id="ARBA00023117"/>
    </source>
</evidence>
<sequence length="431" mass="50815">MDPLEFLSHEELTRFFHCKKTEISCMEEPCTFLNQLRDHDLKVIKMKCKNKREDGVYQILDWLEKERGECVKQFWTCVFENHILKKYSVLQLLRNSFLDGSFRFYMELHDAKELSKNKQDSIQSRGDQANDKKRKKSSEETEEREEPGPSPFSNRCQKKPAKKPMFTTSLKKGGKEDIPMWDLNKSQLPVTCGDKEGTLDRDKLARKGKSIQSQGQWFTANGFVRFARKGNGKRWKKKICCQNTPLQRLIESVSSVETEGSREDQDEERTLRQEEEDDDEEEDSQQVELSKFNDFALPVSCGSVSGVLYRSRFAGPLSKSIRTEEHWLSPEEFVMQELTLRERHWEKDILCHGKTFNYLVKVPRYTRVISKPMWLDRVTNKLHNKEYKTVREFVGDVRLIFQNCHIFNEDNEFGKMGARLSEIFEREFHTI</sequence>
<dbReference type="AlphaFoldDB" id="A0AAE0PW24"/>
<comment type="caution">
    <text evidence="7">The sequence shown here is derived from an EMBL/GenBank/DDBJ whole genome shotgun (WGS) entry which is preliminary data.</text>
</comment>
<dbReference type="InterPro" id="IPR001487">
    <property type="entry name" value="Bromodomain"/>
</dbReference>
<keyword evidence="8" id="KW-1185">Reference proteome</keyword>
<dbReference type="Pfam" id="PF03172">
    <property type="entry name" value="HSR"/>
    <property type="match status" value="1"/>
</dbReference>
<dbReference type="Gene3D" id="3.10.390.10">
    <property type="entry name" value="SAND domain-like"/>
    <property type="match status" value="2"/>
</dbReference>
<keyword evidence="1" id="KW-0597">Phosphoprotein</keyword>
<dbReference type="InterPro" id="IPR036427">
    <property type="entry name" value="Bromodomain-like_sf"/>
</dbReference>
<dbReference type="InterPro" id="IPR010919">
    <property type="entry name" value="SAND-like_dom_sf"/>
</dbReference>
<dbReference type="Pfam" id="PF01342">
    <property type="entry name" value="SAND"/>
    <property type="match status" value="2"/>
</dbReference>
<feature type="domain" description="SAND" evidence="6">
    <location>
        <begin position="284"/>
        <end position="366"/>
    </location>
</feature>
<dbReference type="PRINTS" id="PR00503">
    <property type="entry name" value="BROMODOMAIN"/>
</dbReference>
<feature type="compositionally biased region" description="Acidic residues" evidence="4">
    <location>
        <begin position="274"/>
        <end position="285"/>
    </location>
</feature>
<dbReference type="InterPro" id="IPR004865">
    <property type="entry name" value="HSR_dom"/>
</dbReference>
<proteinExistence type="predicted"/>
<dbReference type="PROSITE" id="PS50014">
    <property type="entry name" value="BROMODOMAIN_2"/>
    <property type="match status" value="1"/>
</dbReference>
<dbReference type="PROSITE" id="PS50864">
    <property type="entry name" value="SAND"/>
    <property type="match status" value="2"/>
</dbReference>
<dbReference type="SUPFAM" id="SSF47370">
    <property type="entry name" value="Bromodomain"/>
    <property type="match status" value="1"/>
</dbReference>
<dbReference type="EMBL" id="JAUCMX010000028">
    <property type="protein sequence ID" value="KAK3508358.1"/>
    <property type="molecule type" value="Genomic_DNA"/>
</dbReference>
<feature type="region of interest" description="Disordered" evidence="4">
    <location>
        <begin position="115"/>
        <end position="180"/>
    </location>
</feature>
<evidence type="ECO:0000256" key="1">
    <source>
        <dbReference type="ARBA" id="ARBA00022553"/>
    </source>
</evidence>
<keyword evidence="2 3" id="KW-0103">Bromodomain</keyword>
<dbReference type="SMART" id="SM00297">
    <property type="entry name" value="BROMO"/>
    <property type="match status" value="1"/>
</dbReference>
<protein>
    <recommendedName>
        <fullName evidence="9">Nuclear body protein SP140-like protein</fullName>
    </recommendedName>
</protein>
<feature type="region of interest" description="Disordered" evidence="4">
    <location>
        <begin position="251"/>
        <end position="285"/>
    </location>
</feature>
<feature type="domain" description="Bromo" evidence="5">
    <location>
        <begin position="362"/>
        <end position="415"/>
    </location>
</feature>
<dbReference type="Proteomes" id="UP001274896">
    <property type="component" value="Unassembled WGS sequence"/>
</dbReference>
<dbReference type="InterPro" id="IPR000770">
    <property type="entry name" value="SAND_dom"/>
</dbReference>
<evidence type="ECO:0008006" key="9">
    <source>
        <dbReference type="Google" id="ProtNLM"/>
    </source>
</evidence>
<dbReference type="PANTHER" id="PTHR46386:SF1">
    <property type="entry name" value="NUCLEAR BODY PROTEIN SP140-LIKE PROTEIN"/>
    <property type="match status" value="1"/>
</dbReference>
<feature type="domain" description="SAND" evidence="6">
    <location>
        <begin position="178"/>
        <end position="252"/>
    </location>
</feature>
<evidence type="ECO:0000313" key="7">
    <source>
        <dbReference type="EMBL" id="KAK3508358.1"/>
    </source>
</evidence>
<evidence type="ECO:0000256" key="3">
    <source>
        <dbReference type="PROSITE-ProRule" id="PRU00035"/>
    </source>
</evidence>
<evidence type="ECO:0000256" key="4">
    <source>
        <dbReference type="SAM" id="MobiDB-lite"/>
    </source>
</evidence>
<dbReference type="GO" id="GO:0005634">
    <property type="term" value="C:nucleus"/>
    <property type="evidence" value="ECO:0007669"/>
    <property type="project" value="InterPro"/>
</dbReference>
<dbReference type="SUPFAM" id="SSF63763">
    <property type="entry name" value="SAND domain-like"/>
    <property type="match status" value="1"/>
</dbReference>